<keyword evidence="8" id="KW-0547">Nucleotide-binding</keyword>
<dbReference type="GO" id="GO:0007529">
    <property type="term" value="P:establishment of synaptic specificity at neuromuscular junction"/>
    <property type="evidence" value="ECO:0007669"/>
    <property type="project" value="TreeGrafter"/>
</dbReference>
<evidence type="ECO:0000256" key="2">
    <source>
        <dbReference type="ARBA" id="ARBA00005046"/>
    </source>
</evidence>
<dbReference type="PANTHER" id="PTHR10192">
    <property type="entry name" value="MOLYBDOPTERIN BIOSYNTHESIS PROTEIN"/>
    <property type="match status" value="1"/>
</dbReference>
<dbReference type="GO" id="GO:0030425">
    <property type="term" value="C:dendrite"/>
    <property type="evidence" value="ECO:0007669"/>
    <property type="project" value="TreeGrafter"/>
</dbReference>
<keyword evidence="10 13" id="KW-0460">Magnesium</keyword>
<evidence type="ECO:0000256" key="1">
    <source>
        <dbReference type="ARBA" id="ARBA00001946"/>
    </source>
</evidence>
<evidence type="ECO:0000256" key="10">
    <source>
        <dbReference type="ARBA" id="ARBA00022842"/>
    </source>
</evidence>
<dbReference type="GO" id="GO:0098970">
    <property type="term" value="P:postsynaptic neurotransmitter receptor diffusion trapping"/>
    <property type="evidence" value="ECO:0007669"/>
    <property type="project" value="TreeGrafter"/>
</dbReference>
<keyword evidence="12" id="KW-0511">Multifunctional enzyme</keyword>
<protein>
    <submittedName>
        <fullName evidence="15">Putative molybdopterin biosynthesis protein</fullName>
    </submittedName>
</protein>
<dbReference type="Gene3D" id="2.170.190.11">
    <property type="entry name" value="Molybdopterin biosynthesis moea protein, domain 3"/>
    <property type="match status" value="1"/>
</dbReference>
<evidence type="ECO:0000256" key="11">
    <source>
        <dbReference type="ARBA" id="ARBA00023150"/>
    </source>
</evidence>
<comment type="function">
    <text evidence="13">Catalyzes two steps in the biosynthesis of the molybdenum cofactor. In the first step, molybdopterin is adenylated. Subsequently, molybdate is inserted into adenylated molybdopterin and AMP is released.</text>
</comment>
<proteinExistence type="evidence at transcript level"/>
<comment type="cofactor">
    <cofactor evidence="1 13">
        <name>Mg(2+)</name>
        <dbReference type="ChEBI" id="CHEBI:18420"/>
    </cofactor>
</comment>
<dbReference type="InterPro" id="IPR005111">
    <property type="entry name" value="MoeA_C_domain_IV"/>
</dbReference>
<dbReference type="GO" id="GO:0097112">
    <property type="term" value="P:gamma-aminobutyric acid receptor clustering"/>
    <property type="evidence" value="ECO:0007669"/>
    <property type="project" value="TreeGrafter"/>
</dbReference>
<dbReference type="PROSITE" id="PS01079">
    <property type="entry name" value="MOCF_BIOSYNTHESIS_2"/>
    <property type="match status" value="1"/>
</dbReference>
<dbReference type="SUPFAM" id="SSF63867">
    <property type="entry name" value="MoeA C-terminal domain-like"/>
    <property type="match status" value="1"/>
</dbReference>
<dbReference type="AlphaFoldDB" id="L7ME56"/>
<dbReference type="GO" id="GO:0099634">
    <property type="term" value="C:postsynaptic specialization membrane"/>
    <property type="evidence" value="ECO:0007669"/>
    <property type="project" value="GOC"/>
</dbReference>
<dbReference type="FunFam" id="3.40.980.10:FF:000002">
    <property type="entry name" value="Molybdopterin molybdenumtransferase"/>
    <property type="match status" value="1"/>
</dbReference>
<dbReference type="GO" id="GO:0005524">
    <property type="term" value="F:ATP binding"/>
    <property type="evidence" value="ECO:0007669"/>
    <property type="project" value="UniProtKB-UniRule"/>
</dbReference>
<dbReference type="GO" id="GO:0006777">
    <property type="term" value="P:Mo-molybdopterin cofactor biosynthetic process"/>
    <property type="evidence" value="ECO:0007669"/>
    <property type="project" value="UniProtKB-UniRule"/>
</dbReference>
<dbReference type="SMART" id="SM00852">
    <property type="entry name" value="MoCF_biosynth"/>
    <property type="match status" value="2"/>
</dbReference>
<comment type="catalytic activity">
    <reaction evidence="13">
        <text>molybdopterin + ATP + H(+) = adenylyl-molybdopterin + diphosphate</text>
        <dbReference type="Rhea" id="RHEA:31331"/>
        <dbReference type="ChEBI" id="CHEBI:15378"/>
        <dbReference type="ChEBI" id="CHEBI:30616"/>
        <dbReference type="ChEBI" id="CHEBI:33019"/>
        <dbReference type="ChEBI" id="CHEBI:58698"/>
        <dbReference type="ChEBI" id="CHEBI:62727"/>
    </reaction>
</comment>
<dbReference type="FunFam" id="2.170.190.11:FF:000001">
    <property type="entry name" value="Molybdopterin molybdenumtransferase"/>
    <property type="match status" value="1"/>
</dbReference>
<dbReference type="InterPro" id="IPR001453">
    <property type="entry name" value="MoaB/Mog_dom"/>
</dbReference>
<dbReference type="InterPro" id="IPR036425">
    <property type="entry name" value="MoaB/Mog-like_dom_sf"/>
</dbReference>
<evidence type="ECO:0000256" key="7">
    <source>
        <dbReference type="ARBA" id="ARBA00022723"/>
    </source>
</evidence>
<name>L7ME56_RHIPC</name>
<dbReference type="Pfam" id="PF00994">
    <property type="entry name" value="MoCF_biosynth"/>
    <property type="match status" value="2"/>
</dbReference>
<dbReference type="InterPro" id="IPR005110">
    <property type="entry name" value="MoeA_linker/N"/>
</dbReference>
<evidence type="ECO:0000256" key="12">
    <source>
        <dbReference type="ARBA" id="ARBA00023268"/>
    </source>
</evidence>
<dbReference type="SUPFAM" id="SSF53218">
    <property type="entry name" value="Molybdenum cofactor biosynthesis proteins"/>
    <property type="match status" value="2"/>
</dbReference>
<comment type="catalytic activity">
    <reaction evidence="13">
        <text>adenylyl-molybdopterin + molybdate = Mo-molybdopterin + AMP + H(+)</text>
        <dbReference type="Rhea" id="RHEA:35047"/>
        <dbReference type="ChEBI" id="CHEBI:15378"/>
        <dbReference type="ChEBI" id="CHEBI:36264"/>
        <dbReference type="ChEBI" id="CHEBI:62727"/>
        <dbReference type="ChEBI" id="CHEBI:71302"/>
        <dbReference type="ChEBI" id="CHEBI:456215"/>
    </reaction>
</comment>
<feature type="domain" description="MoaB/Mog" evidence="14">
    <location>
        <begin position="447"/>
        <end position="590"/>
    </location>
</feature>
<dbReference type="Pfam" id="PF03454">
    <property type="entry name" value="MoeA_C"/>
    <property type="match status" value="1"/>
</dbReference>
<dbReference type="Gene3D" id="3.40.980.10">
    <property type="entry name" value="MoaB/Mog-like domain"/>
    <property type="match status" value="2"/>
</dbReference>
<dbReference type="GO" id="GO:0005829">
    <property type="term" value="C:cytosol"/>
    <property type="evidence" value="ECO:0007669"/>
    <property type="project" value="TreeGrafter"/>
</dbReference>
<keyword evidence="5 13" id="KW-0500">Molybdenum</keyword>
<dbReference type="GO" id="GO:0061598">
    <property type="term" value="F:molybdopterin adenylyltransferase activity"/>
    <property type="evidence" value="ECO:0007669"/>
    <property type="project" value="UniProtKB-UniRule"/>
</dbReference>
<evidence type="ECO:0000259" key="14">
    <source>
        <dbReference type="SMART" id="SM00852"/>
    </source>
</evidence>
<dbReference type="PANTHER" id="PTHR10192:SF5">
    <property type="entry name" value="GEPHYRIN"/>
    <property type="match status" value="1"/>
</dbReference>
<dbReference type="FunFam" id="3.40.980.10:FF:000001">
    <property type="entry name" value="Molybdopterin molybdenumtransferase"/>
    <property type="match status" value="1"/>
</dbReference>
<dbReference type="InterPro" id="IPR036135">
    <property type="entry name" value="MoeA_linker/N_sf"/>
</dbReference>
<dbReference type="InterPro" id="IPR008284">
    <property type="entry name" value="MoCF_biosynth_CS"/>
</dbReference>
<dbReference type="InterPro" id="IPR038987">
    <property type="entry name" value="MoeA-like"/>
</dbReference>
<dbReference type="GO" id="GO:0061599">
    <property type="term" value="F:molybdopterin molybdotransferase activity"/>
    <property type="evidence" value="ECO:0007669"/>
    <property type="project" value="UniProtKB-UniRule"/>
</dbReference>
<dbReference type="EMBL" id="GACK01002947">
    <property type="protein sequence ID" value="JAA62087.1"/>
    <property type="molecule type" value="mRNA"/>
</dbReference>
<dbReference type="CDD" id="cd00886">
    <property type="entry name" value="MogA_MoaB"/>
    <property type="match status" value="1"/>
</dbReference>
<comment type="similarity">
    <text evidence="13">Belongs to the MoeA family.</text>
</comment>
<evidence type="ECO:0000256" key="13">
    <source>
        <dbReference type="RuleBase" id="RU365090"/>
    </source>
</evidence>
<evidence type="ECO:0000256" key="9">
    <source>
        <dbReference type="ARBA" id="ARBA00022840"/>
    </source>
</evidence>
<evidence type="ECO:0000313" key="15">
    <source>
        <dbReference type="EMBL" id="JAA62087.1"/>
    </source>
</evidence>
<feature type="domain" description="MoaB/Mog" evidence="14">
    <location>
        <begin position="65"/>
        <end position="212"/>
    </location>
</feature>
<dbReference type="PROSITE" id="PS01078">
    <property type="entry name" value="MOCF_BIOSYNTHESIS_1"/>
    <property type="match status" value="1"/>
</dbReference>
<dbReference type="Gene3D" id="3.90.105.10">
    <property type="entry name" value="Molybdopterin biosynthesis moea protein, domain 2"/>
    <property type="match status" value="1"/>
</dbReference>
<evidence type="ECO:0000256" key="3">
    <source>
        <dbReference type="ARBA" id="ARBA00007589"/>
    </source>
</evidence>
<comment type="similarity">
    <text evidence="4">In the C-terminal section; belongs to the MoeA family.</text>
</comment>
<keyword evidence="7 13" id="KW-0479">Metal-binding</keyword>
<dbReference type="NCBIfam" id="TIGR00177">
    <property type="entry name" value="molyb_syn"/>
    <property type="match status" value="2"/>
</dbReference>
<keyword evidence="11 13" id="KW-0501">Molybdenum cofactor biosynthesis</keyword>
<evidence type="ECO:0000256" key="8">
    <source>
        <dbReference type="ARBA" id="ARBA00022741"/>
    </source>
</evidence>
<evidence type="ECO:0000256" key="5">
    <source>
        <dbReference type="ARBA" id="ARBA00022505"/>
    </source>
</evidence>
<dbReference type="GO" id="GO:0072579">
    <property type="term" value="P:glycine receptor clustering"/>
    <property type="evidence" value="ECO:0007669"/>
    <property type="project" value="TreeGrafter"/>
</dbReference>
<evidence type="ECO:0000256" key="6">
    <source>
        <dbReference type="ARBA" id="ARBA00022679"/>
    </source>
</evidence>
<organism evidence="15">
    <name type="scientific">Rhipicephalus pulchellus</name>
    <name type="common">Yellow backed tick</name>
    <name type="synonym">Dermacentor pulchellus</name>
    <dbReference type="NCBI Taxonomy" id="72859"/>
    <lineage>
        <taxon>Eukaryota</taxon>
        <taxon>Metazoa</taxon>
        <taxon>Ecdysozoa</taxon>
        <taxon>Arthropoda</taxon>
        <taxon>Chelicerata</taxon>
        <taxon>Arachnida</taxon>
        <taxon>Acari</taxon>
        <taxon>Parasitiformes</taxon>
        <taxon>Ixodida</taxon>
        <taxon>Ixodoidea</taxon>
        <taxon>Ixodidae</taxon>
        <taxon>Rhipicephalinae</taxon>
        <taxon>Rhipicephalus</taxon>
        <taxon>Rhipicephalus</taxon>
    </lineage>
</organism>
<sequence length="681" mass="72956">FVLLLRSRFNSPFLNISNYLRCTTVATASRTKPRFCEVDEINVPSFRRCTCGAREMDSEHCIRTGILTVSDRCSRGEAEDTSGRNLEAMVNAKTLINGKVVARQCVPDDIEDIKRTLLQWSDVEKISLILTTGGTGFSARDVTPEATRAVIMKEAPGITIAIIQKSLSITPMAMLSRLVCGIRNQSLIINLPGSRKGAQECFEFASPAIPHAVDQLQERKVKTDKLHSLLSVSGSPSPAIVSHGCQCTAEGSHSSNVASRPRHSPYPLISVADAQAIVLEQCSEIGVEQVSFQVACGRILAEDVHATDPLPPFPASIKDGYAVIASDGDGPREVVDAIPAGSNPLHRIKPGQCVRISTGAPVPEPCDAVVQVEDTELMQASEDGSQEFKVNIIAAPAVGQDIRPVGSDIQRGQRILTQRMKLGPSDLGLLATIGADTVRVYRLPQVAVLSTGNEIVAPDSALKPGQIRDSNKTTLITLLQKSGFPVFDAGIAHDEFEDHVRKLKKAFDVTDVVVSSGGVSMGEKDLLKAVLVKEFSAIIHFGRVLMKPGKPTAFASLMYGDKLKLVFGLPGNPVSAAVTCQLYVLPALRKMSGHATVHPTSIRARLAEEVILDPRPEYHRAVLSWSEDCALPVARSTGNQISSRLLSLQGANALLVLPAATTATKSLPAGTVVTALVTDMI</sequence>
<keyword evidence="9" id="KW-0067">ATP-binding</keyword>
<comment type="similarity">
    <text evidence="3">In the N-terminal section; belongs to the MoaB/Mog family.</text>
</comment>
<accession>L7ME56</accession>
<comment type="pathway">
    <text evidence="2 13">Cofactor biosynthesis; molybdopterin biosynthesis.</text>
</comment>
<dbReference type="InterPro" id="IPR036688">
    <property type="entry name" value="MoeA_C_domain_IV_sf"/>
</dbReference>
<reference evidence="15" key="2">
    <citation type="journal article" date="2015" name="J. Proteomics">
        <title>Sexual differences in the sialomes of the zebra tick, Rhipicephalus pulchellus.</title>
        <authorList>
            <person name="Tan A.W."/>
            <person name="Francischetti I.M."/>
            <person name="Slovak M."/>
            <person name="Kini R.M."/>
            <person name="Ribeiro J.M."/>
        </authorList>
    </citation>
    <scope>NUCLEOTIDE SEQUENCE</scope>
    <source>
        <tissue evidence="15">Salivary gland</tissue>
    </source>
</reference>
<dbReference type="CDD" id="cd00887">
    <property type="entry name" value="MoeA"/>
    <property type="match status" value="1"/>
</dbReference>
<dbReference type="UniPathway" id="UPA00344"/>
<dbReference type="SUPFAM" id="SSF63882">
    <property type="entry name" value="MoeA N-terminal region -like"/>
    <property type="match status" value="1"/>
</dbReference>
<dbReference type="Gene3D" id="2.40.340.10">
    <property type="entry name" value="MoeA, C-terminal, domain IV"/>
    <property type="match status" value="1"/>
</dbReference>
<dbReference type="GO" id="GO:0046872">
    <property type="term" value="F:metal ion binding"/>
    <property type="evidence" value="ECO:0007669"/>
    <property type="project" value="UniProtKB-UniRule"/>
</dbReference>
<keyword evidence="6 13" id="KW-0808">Transferase</keyword>
<reference evidence="15" key="1">
    <citation type="submission" date="2012-11" db="EMBL/GenBank/DDBJ databases">
        <authorList>
            <person name="Lucero-Rivera Y.E."/>
            <person name="Tovar-Ramirez D."/>
        </authorList>
    </citation>
    <scope>NUCLEOTIDE SEQUENCE</scope>
    <source>
        <tissue evidence="15">Salivary gland</tissue>
    </source>
</reference>
<dbReference type="NCBIfam" id="NF045515">
    <property type="entry name" value="Glp_gephyrin"/>
    <property type="match status" value="1"/>
</dbReference>
<evidence type="ECO:0000256" key="4">
    <source>
        <dbReference type="ARBA" id="ARBA00008339"/>
    </source>
</evidence>
<dbReference type="Pfam" id="PF03453">
    <property type="entry name" value="MoeA_N"/>
    <property type="match status" value="1"/>
</dbReference>
<feature type="non-terminal residue" evidence="15">
    <location>
        <position position="1"/>
    </location>
</feature>